<dbReference type="SUPFAM" id="SSF49764">
    <property type="entry name" value="HSP20-like chaperones"/>
    <property type="match status" value="1"/>
</dbReference>
<evidence type="ECO:0000259" key="4">
    <source>
        <dbReference type="PROSITE" id="PS01031"/>
    </source>
</evidence>
<dbReference type="PANTHER" id="PTHR11527">
    <property type="entry name" value="HEAT-SHOCK PROTEIN 20 FAMILY MEMBER"/>
    <property type="match status" value="1"/>
</dbReference>
<evidence type="ECO:0000313" key="5">
    <source>
        <dbReference type="EMBL" id="SOV78508.1"/>
    </source>
</evidence>
<dbReference type="InterPro" id="IPR031107">
    <property type="entry name" value="Small_HSP"/>
</dbReference>
<feature type="domain" description="SHSP" evidence="4">
    <location>
        <begin position="54"/>
        <end position="176"/>
    </location>
</feature>
<dbReference type="InterPro" id="IPR008978">
    <property type="entry name" value="HSP20-like_chaperone"/>
</dbReference>
<gene>
    <name evidence="5" type="ORF">PRG01_0819400</name>
</gene>
<name>A0A2P9DBW9_PLARE</name>
<reference evidence="5 6" key="1">
    <citation type="submission" date="2016-09" db="EMBL/GenBank/DDBJ databases">
        <authorList>
            <consortium name="Pathogen Informatics"/>
        </authorList>
    </citation>
    <scope>NUCLEOTIDE SEQUENCE [LARGE SCALE GENOMIC DNA]</scope>
</reference>
<dbReference type="CDD" id="cd06464">
    <property type="entry name" value="ACD_sHsps-like"/>
    <property type="match status" value="1"/>
</dbReference>
<dbReference type="AlphaFoldDB" id="A0A2P9DBW9"/>
<dbReference type="PROSITE" id="PS01031">
    <property type="entry name" value="SHSP"/>
    <property type="match status" value="1"/>
</dbReference>
<dbReference type="EMBL" id="LT969571">
    <property type="protein sequence ID" value="SOV78508.1"/>
    <property type="molecule type" value="Genomic_DNA"/>
</dbReference>
<organism evidence="5 6">
    <name type="scientific">Plasmodium reichenowi</name>
    <dbReference type="NCBI Taxonomy" id="5854"/>
    <lineage>
        <taxon>Eukaryota</taxon>
        <taxon>Sar</taxon>
        <taxon>Alveolata</taxon>
        <taxon>Apicomplexa</taxon>
        <taxon>Aconoidasida</taxon>
        <taxon>Haemosporida</taxon>
        <taxon>Plasmodiidae</taxon>
        <taxon>Plasmodium</taxon>
        <taxon>Plasmodium (Laverania)</taxon>
    </lineage>
</organism>
<comment type="similarity">
    <text evidence="2 3">Belongs to the small heat shock protein (HSP20) family.</text>
</comment>
<dbReference type="InterPro" id="IPR002068">
    <property type="entry name" value="A-crystallin/Hsp20_dom"/>
</dbReference>
<proteinExistence type="inferred from homology"/>
<evidence type="ECO:0000256" key="1">
    <source>
        <dbReference type="ARBA" id="ARBA00023016"/>
    </source>
</evidence>
<dbReference type="VEuPathDB" id="PlasmoDB:PRG01_0819400"/>
<dbReference type="OrthoDB" id="1431247at2759"/>
<dbReference type="Gene3D" id="2.60.40.790">
    <property type="match status" value="1"/>
</dbReference>
<evidence type="ECO:0000256" key="3">
    <source>
        <dbReference type="RuleBase" id="RU003616"/>
    </source>
</evidence>
<evidence type="ECO:0000256" key="2">
    <source>
        <dbReference type="PROSITE-ProRule" id="PRU00285"/>
    </source>
</evidence>
<dbReference type="Proteomes" id="UP000240500">
    <property type="component" value="Chromosome 8"/>
</dbReference>
<dbReference type="VEuPathDB" id="PlasmoDB:PRCDC_0815800"/>
<evidence type="ECO:0000313" key="6">
    <source>
        <dbReference type="Proteomes" id="UP000240500"/>
    </source>
</evidence>
<accession>A0A2P9DBW9</accession>
<sequence length="178" mass="20357">MSCLCAGSTDQGEMKMAPPDYRIDIKEKPSIPKSKNALVNPNTVLEIEPDNNLKKQITFRPKVDIMYDADKCEAILVLDIPGFKIEDIDVEIGEGMLTVAGPRSQTELFETYGDSLVLHAKEREVGYFKRIFKLPNNILDDTAKATYKNENKHMGNIIKDNYIIDLHYKYFMIQFVTF</sequence>
<dbReference type="Pfam" id="PF00011">
    <property type="entry name" value="HSP20"/>
    <property type="match status" value="1"/>
</dbReference>
<keyword evidence="1 5" id="KW-0346">Stress response</keyword>
<protein>
    <submittedName>
        <fullName evidence="5">Small heat shock protein HSP20, putative</fullName>
    </submittedName>
</protein>